<dbReference type="AlphaFoldDB" id="A0AAW1X5C4"/>
<dbReference type="EMBL" id="JBEDUW010000004">
    <property type="protein sequence ID" value="KAK9931957.1"/>
    <property type="molecule type" value="Genomic_DNA"/>
</dbReference>
<keyword evidence="2" id="KW-1185">Reference proteome</keyword>
<accession>A0AAW1X5C4</accession>
<reference evidence="1 2" key="1">
    <citation type="journal article" date="2023" name="G3 (Bethesda)">
        <title>A chromosome-length genome assembly and annotation of blackberry (Rubus argutus, cv. 'Hillquist').</title>
        <authorList>
            <person name="Bruna T."/>
            <person name="Aryal R."/>
            <person name="Dudchenko O."/>
            <person name="Sargent D.J."/>
            <person name="Mead D."/>
            <person name="Buti M."/>
            <person name="Cavallini A."/>
            <person name="Hytonen T."/>
            <person name="Andres J."/>
            <person name="Pham M."/>
            <person name="Weisz D."/>
            <person name="Mascagni F."/>
            <person name="Usai G."/>
            <person name="Natali L."/>
            <person name="Bassil N."/>
            <person name="Fernandez G.E."/>
            <person name="Lomsadze A."/>
            <person name="Armour M."/>
            <person name="Olukolu B."/>
            <person name="Poorten T."/>
            <person name="Britton C."/>
            <person name="Davik J."/>
            <person name="Ashrafi H."/>
            <person name="Aiden E.L."/>
            <person name="Borodovsky M."/>
            <person name="Worthington M."/>
        </authorList>
    </citation>
    <scope>NUCLEOTIDE SEQUENCE [LARGE SCALE GENOMIC DNA]</scope>
    <source>
        <strain evidence="1">PI 553951</strain>
    </source>
</reference>
<gene>
    <name evidence="1" type="ORF">M0R45_019211</name>
</gene>
<name>A0AAW1X5C4_RUBAR</name>
<sequence>MPLLPSPCSVTAAPLCRTISLSPSESAIAVNHTVPFSSVGVDSAGLVASNQRKATNPCSPAQPASISTTSSPISFAPPTPCFSPIRPTPDLCVAATLCFALCQRRSHQPSAAVSVLTIGAASPHRLTSQT</sequence>
<evidence type="ECO:0000313" key="1">
    <source>
        <dbReference type="EMBL" id="KAK9931957.1"/>
    </source>
</evidence>
<organism evidence="1 2">
    <name type="scientific">Rubus argutus</name>
    <name type="common">Southern blackberry</name>
    <dbReference type="NCBI Taxonomy" id="59490"/>
    <lineage>
        <taxon>Eukaryota</taxon>
        <taxon>Viridiplantae</taxon>
        <taxon>Streptophyta</taxon>
        <taxon>Embryophyta</taxon>
        <taxon>Tracheophyta</taxon>
        <taxon>Spermatophyta</taxon>
        <taxon>Magnoliopsida</taxon>
        <taxon>eudicotyledons</taxon>
        <taxon>Gunneridae</taxon>
        <taxon>Pentapetalae</taxon>
        <taxon>rosids</taxon>
        <taxon>fabids</taxon>
        <taxon>Rosales</taxon>
        <taxon>Rosaceae</taxon>
        <taxon>Rosoideae</taxon>
        <taxon>Rosoideae incertae sedis</taxon>
        <taxon>Rubus</taxon>
    </lineage>
</organism>
<evidence type="ECO:0000313" key="2">
    <source>
        <dbReference type="Proteomes" id="UP001457282"/>
    </source>
</evidence>
<protein>
    <submittedName>
        <fullName evidence="1">Uncharacterized protein</fullName>
    </submittedName>
</protein>
<dbReference type="Proteomes" id="UP001457282">
    <property type="component" value="Unassembled WGS sequence"/>
</dbReference>
<proteinExistence type="predicted"/>
<comment type="caution">
    <text evidence="1">The sequence shown here is derived from an EMBL/GenBank/DDBJ whole genome shotgun (WGS) entry which is preliminary data.</text>
</comment>